<dbReference type="GO" id="GO:0000270">
    <property type="term" value="P:peptidoglycan metabolic process"/>
    <property type="evidence" value="ECO:0007669"/>
    <property type="project" value="TreeGrafter"/>
</dbReference>
<keyword evidence="3" id="KW-1185">Reference proteome</keyword>
<accession>A0A418Q3P3</accession>
<protein>
    <submittedName>
        <fullName evidence="2">YdcF family protein</fullName>
    </submittedName>
</protein>
<dbReference type="EMBL" id="QXTF01000001">
    <property type="protein sequence ID" value="RIX32511.1"/>
    <property type="molecule type" value="Genomic_DNA"/>
</dbReference>
<gene>
    <name evidence="2" type="ORF">D3M59_06145</name>
</gene>
<comment type="caution">
    <text evidence="2">The sequence shown here is derived from an EMBL/GenBank/DDBJ whole genome shotgun (WGS) entry which is preliminary data.</text>
</comment>
<proteinExistence type="predicted"/>
<evidence type="ECO:0000313" key="3">
    <source>
        <dbReference type="Proteomes" id="UP000285023"/>
    </source>
</evidence>
<dbReference type="OrthoDB" id="9812311at2"/>
<feature type="domain" description="DUF218" evidence="1">
    <location>
        <begin position="36"/>
        <end position="149"/>
    </location>
</feature>
<dbReference type="GO" id="GO:0043164">
    <property type="term" value="P:Gram-negative-bacterium-type cell wall biogenesis"/>
    <property type="evidence" value="ECO:0007669"/>
    <property type="project" value="TreeGrafter"/>
</dbReference>
<dbReference type="AlphaFoldDB" id="A0A418Q3P3"/>
<dbReference type="CDD" id="cd06259">
    <property type="entry name" value="YdcF-like"/>
    <property type="match status" value="1"/>
</dbReference>
<evidence type="ECO:0000259" key="1">
    <source>
        <dbReference type="Pfam" id="PF02698"/>
    </source>
</evidence>
<dbReference type="PANTHER" id="PTHR30336:SF4">
    <property type="entry name" value="ENVELOPE BIOGENESIS FACTOR ELYC"/>
    <property type="match status" value="1"/>
</dbReference>
<reference evidence="2 3" key="1">
    <citation type="submission" date="2018-09" db="EMBL/GenBank/DDBJ databases">
        <title>Sphingomonas sp. DAC4.</title>
        <authorList>
            <person name="Seo T."/>
        </authorList>
    </citation>
    <scope>NUCLEOTIDE SEQUENCE [LARGE SCALE GENOMIC DNA]</scope>
    <source>
        <strain evidence="2 3">DAC4</strain>
    </source>
</reference>
<name>A0A418Q3P3_9SPHN</name>
<evidence type="ECO:0000313" key="2">
    <source>
        <dbReference type="EMBL" id="RIX32511.1"/>
    </source>
</evidence>
<dbReference type="InterPro" id="IPR014729">
    <property type="entry name" value="Rossmann-like_a/b/a_fold"/>
</dbReference>
<dbReference type="InterPro" id="IPR051599">
    <property type="entry name" value="Cell_Envelope_Assoc"/>
</dbReference>
<sequence length="178" mass="19941">MIARLLAFTAILYVLSFALFAVTLGTPAPADAAKVDAIVVITGGKGRIEQAIRLLADGKGKRLLIAGADPSVRKADLVARLGGKRKLFDCCVDLGSESVDTRSNAEEAKRWMERRQFASMRLVTSDWHMRRARYEFNRQFDSNTTIVPDAVRTEPGFTTLFAEYNKYLLRRLSVWLDI</sequence>
<dbReference type="PANTHER" id="PTHR30336">
    <property type="entry name" value="INNER MEMBRANE PROTEIN, PROBABLE PERMEASE"/>
    <property type="match status" value="1"/>
</dbReference>
<dbReference type="GO" id="GO:0005886">
    <property type="term" value="C:plasma membrane"/>
    <property type="evidence" value="ECO:0007669"/>
    <property type="project" value="TreeGrafter"/>
</dbReference>
<dbReference type="InterPro" id="IPR003848">
    <property type="entry name" value="DUF218"/>
</dbReference>
<dbReference type="RefSeq" id="WP_119532522.1">
    <property type="nucleotide sequence ID" value="NZ_QXTF01000001.1"/>
</dbReference>
<dbReference type="Pfam" id="PF02698">
    <property type="entry name" value="DUF218"/>
    <property type="match status" value="1"/>
</dbReference>
<organism evidence="2 3">
    <name type="scientific">Sphingomonas edaphi</name>
    <dbReference type="NCBI Taxonomy" id="2315689"/>
    <lineage>
        <taxon>Bacteria</taxon>
        <taxon>Pseudomonadati</taxon>
        <taxon>Pseudomonadota</taxon>
        <taxon>Alphaproteobacteria</taxon>
        <taxon>Sphingomonadales</taxon>
        <taxon>Sphingomonadaceae</taxon>
        <taxon>Sphingomonas</taxon>
    </lineage>
</organism>
<dbReference type="Proteomes" id="UP000285023">
    <property type="component" value="Unassembled WGS sequence"/>
</dbReference>
<dbReference type="Gene3D" id="3.40.50.620">
    <property type="entry name" value="HUPs"/>
    <property type="match status" value="1"/>
</dbReference>